<dbReference type="Pfam" id="PF07291">
    <property type="entry name" value="MauE"/>
    <property type="match status" value="1"/>
</dbReference>
<evidence type="ECO:0000256" key="2">
    <source>
        <dbReference type="ARBA" id="ARBA00022692"/>
    </source>
</evidence>
<proteinExistence type="predicted"/>
<keyword evidence="8" id="KW-1185">Reference proteome</keyword>
<dbReference type="Proteomes" id="UP000649753">
    <property type="component" value="Unassembled WGS sequence"/>
</dbReference>
<evidence type="ECO:0000313" key="7">
    <source>
        <dbReference type="EMBL" id="MBE1484753.1"/>
    </source>
</evidence>
<sequence>MLQSMAALQSLLIGVVLIWSARIKLFDRRAADLVGTSALGTLLGADRAVPAYRLLGGVELALGILLVVPPAPVAEPVAATALAAGFVGYLWYARRTAPGSSCGCLSAKATPVTGRSIVRAGGLALAGLFGAVAAGGGHWLPALVDQPAASIALLLAEVAVLVALSPEFDAAWLLPLRRLRARLTHPLRGGSGVPLLASVQQLQLSGAYRQVAALLTSDVREHWLEQSWRMVCYSARYQGRPATAIFAVPAAGAAPERVRVALVDDSTGATLLSLADPASRADPAYAG</sequence>
<feature type="domain" description="Methylamine utilisation protein MauE" evidence="6">
    <location>
        <begin position="6"/>
        <end position="131"/>
    </location>
</feature>
<feature type="transmembrane region" description="Helical" evidence="5">
    <location>
        <begin position="73"/>
        <end position="92"/>
    </location>
</feature>
<dbReference type="AlphaFoldDB" id="A0A927QWT1"/>
<dbReference type="GO" id="GO:0016020">
    <property type="term" value="C:membrane"/>
    <property type="evidence" value="ECO:0007669"/>
    <property type="project" value="UniProtKB-SubCell"/>
</dbReference>
<evidence type="ECO:0000256" key="5">
    <source>
        <dbReference type="SAM" id="Phobius"/>
    </source>
</evidence>
<evidence type="ECO:0000256" key="3">
    <source>
        <dbReference type="ARBA" id="ARBA00022989"/>
    </source>
</evidence>
<keyword evidence="3 5" id="KW-1133">Transmembrane helix</keyword>
<comment type="subcellular location">
    <subcellularLocation>
        <location evidence="1">Membrane</location>
        <topology evidence="1">Multi-pass membrane protein</topology>
    </subcellularLocation>
</comment>
<comment type="caution">
    <text evidence="7">The sequence shown here is derived from an EMBL/GenBank/DDBJ whole genome shotgun (WGS) entry which is preliminary data.</text>
</comment>
<evidence type="ECO:0000256" key="1">
    <source>
        <dbReference type="ARBA" id="ARBA00004141"/>
    </source>
</evidence>
<feature type="transmembrane region" description="Helical" evidence="5">
    <location>
        <begin position="151"/>
        <end position="174"/>
    </location>
</feature>
<feature type="transmembrane region" description="Helical" evidence="5">
    <location>
        <begin position="117"/>
        <end position="139"/>
    </location>
</feature>
<evidence type="ECO:0000259" key="6">
    <source>
        <dbReference type="Pfam" id="PF07291"/>
    </source>
</evidence>
<name>A0A927QWT1_9ACTN</name>
<dbReference type="EMBL" id="JADBEB010000001">
    <property type="protein sequence ID" value="MBE1484753.1"/>
    <property type="molecule type" value="Genomic_DNA"/>
</dbReference>
<evidence type="ECO:0000313" key="8">
    <source>
        <dbReference type="Proteomes" id="UP000649753"/>
    </source>
</evidence>
<reference evidence="7" key="1">
    <citation type="submission" date="2020-10" db="EMBL/GenBank/DDBJ databases">
        <title>Sequencing the genomes of 1000 actinobacteria strains.</title>
        <authorList>
            <person name="Klenk H.-P."/>
        </authorList>
    </citation>
    <scope>NUCLEOTIDE SEQUENCE</scope>
    <source>
        <strain evidence="7">DSM 46832</strain>
    </source>
</reference>
<dbReference type="GO" id="GO:0030416">
    <property type="term" value="P:methylamine metabolic process"/>
    <property type="evidence" value="ECO:0007669"/>
    <property type="project" value="InterPro"/>
</dbReference>
<organism evidence="7 8">
    <name type="scientific">Plantactinospora soyae</name>
    <dbReference type="NCBI Taxonomy" id="1544732"/>
    <lineage>
        <taxon>Bacteria</taxon>
        <taxon>Bacillati</taxon>
        <taxon>Actinomycetota</taxon>
        <taxon>Actinomycetes</taxon>
        <taxon>Micromonosporales</taxon>
        <taxon>Micromonosporaceae</taxon>
        <taxon>Plantactinospora</taxon>
    </lineage>
</organism>
<accession>A0A927QWT1</accession>
<protein>
    <recommendedName>
        <fullName evidence="6">Methylamine utilisation protein MauE domain-containing protein</fullName>
    </recommendedName>
</protein>
<evidence type="ECO:0000256" key="4">
    <source>
        <dbReference type="ARBA" id="ARBA00023136"/>
    </source>
</evidence>
<gene>
    <name evidence="7" type="ORF">H4W31_000391</name>
</gene>
<keyword evidence="2 5" id="KW-0812">Transmembrane</keyword>
<dbReference type="RefSeq" id="WP_192765064.1">
    <property type="nucleotide sequence ID" value="NZ_JADBEB010000001.1"/>
</dbReference>
<dbReference type="InterPro" id="IPR009908">
    <property type="entry name" value="Methylamine_util_MauE"/>
</dbReference>
<keyword evidence="4 5" id="KW-0472">Membrane</keyword>